<accession>A0A1V1NZN0</accession>
<feature type="non-terminal residue" evidence="1">
    <location>
        <position position="1"/>
    </location>
</feature>
<reference evidence="2" key="1">
    <citation type="submission" date="2012-11" db="EMBL/GenBank/DDBJ databases">
        <authorList>
            <person name="Lucero-Rivera Y.E."/>
            <person name="Tovar-Ramirez D."/>
        </authorList>
    </citation>
    <scope>NUCLEOTIDE SEQUENCE [LARGE SCALE GENOMIC DNA]</scope>
    <source>
        <strain evidence="2">Araruama</strain>
    </source>
</reference>
<dbReference type="EMBL" id="ATBP01001122">
    <property type="protein sequence ID" value="ETR68004.1"/>
    <property type="molecule type" value="Genomic_DNA"/>
</dbReference>
<gene>
    <name evidence="1" type="ORF">OMM_10973</name>
</gene>
<dbReference type="AlphaFoldDB" id="A0A1V1NZN0"/>
<organism evidence="1 2">
    <name type="scientific">Candidatus Magnetoglobus multicellularis str. Araruama</name>
    <dbReference type="NCBI Taxonomy" id="890399"/>
    <lineage>
        <taxon>Bacteria</taxon>
        <taxon>Pseudomonadati</taxon>
        <taxon>Thermodesulfobacteriota</taxon>
        <taxon>Desulfobacteria</taxon>
        <taxon>Desulfobacterales</taxon>
        <taxon>Desulfobacteraceae</taxon>
        <taxon>Candidatus Magnetoglobus</taxon>
    </lineage>
</organism>
<name>A0A1V1NZN0_9BACT</name>
<protein>
    <submittedName>
        <fullName evidence="1">Uncharacterized protein</fullName>
    </submittedName>
</protein>
<dbReference type="Proteomes" id="UP000189670">
    <property type="component" value="Unassembled WGS sequence"/>
</dbReference>
<comment type="caution">
    <text evidence="1">The sequence shown here is derived from an EMBL/GenBank/DDBJ whole genome shotgun (WGS) entry which is preliminary data.</text>
</comment>
<evidence type="ECO:0000313" key="1">
    <source>
        <dbReference type="EMBL" id="ETR68004.1"/>
    </source>
</evidence>
<proteinExistence type="predicted"/>
<sequence length="234" mass="28095">FIISLPFGKDNETKNVEKKNKEYETCFRWQRSTEDYSDYEDTTLEPENKLSDCTQFLETIDKVEKGKEVLIIEDSRPDRFRMRMIINDLNIRYRRFAWDAQQRQVLSVKTIEALMHKTHPNIIILDLAWTPRDEKNIHDMLFETKDSIKEILQTIELPNSFDLLKTIKEKPDNYKYLDLIIIMSQFVPPISDGLKLFIQEEYLDAIPCKTRILHKWQQEHDFKEILIENHRSRA</sequence>
<evidence type="ECO:0000313" key="2">
    <source>
        <dbReference type="Proteomes" id="UP000189670"/>
    </source>
</evidence>